<evidence type="ECO:0000313" key="1">
    <source>
        <dbReference type="EMBL" id="KPQ33313.1"/>
    </source>
</evidence>
<proteinExistence type="predicted"/>
<protein>
    <submittedName>
        <fullName evidence="1">Uncharacterized protein</fullName>
    </submittedName>
</protein>
<comment type="caution">
    <text evidence="1">The sequence shown here is derived from an EMBL/GenBank/DDBJ whole genome shotgun (WGS) entry which is preliminary data.</text>
</comment>
<sequence>MKLRQKRRIRQRLQTLLFGSILIWMVASFIAAVPARALHRQSAPDILSEYARVESYRGYVYGLEGADGAEAIAKEENGTTKLLCKAASAMSAVDLVQACGVPIGIARHLRVLSHKDMAHDIVVTSM</sequence>
<dbReference type="AlphaFoldDB" id="A0A0P7YRV9"/>
<dbReference type="STRING" id="1666911.HLUCCA11_18950"/>
<gene>
    <name evidence="1" type="ORF">HLUCCA11_18950</name>
</gene>
<reference evidence="1 2" key="1">
    <citation type="submission" date="2015-09" db="EMBL/GenBank/DDBJ databases">
        <title>Identification and resolution of microdiversity through metagenomic sequencing of parallel consortia.</title>
        <authorList>
            <person name="Nelson W.C."/>
            <person name="Romine M.F."/>
            <person name="Lindemann S.R."/>
        </authorList>
    </citation>
    <scope>NUCLEOTIDE SEQUENCE [LARGE SCALE GENOMIC DNA]</scope>
    <source>
        <strain evidence="1">Ana</strain>
    </source>
</reference>
<evidence type="ECO:0000313" key="2">
    <source>
        <dbReference type="Proteomes" id="UP000050465"/>
    </source>
</evidence>
<dbReference type="EMBL" id="LJZR01000034">
    <property type="protein sequence ID" value="KPQ33313.1"/>
    <property type="molecule type" value="Genomic_DNA"/>
</dbReference>
<accession>A0A0P7YRV9</accession>
<name>A0A0P7YRV9_9CYAN</name>
<dbReference type="Proteomes" id="UP000050465">
    <property type="component" value="Unassembled WGS sequence"/>
</dbReference>
<organism evidence="1 2">
    <name type="scientific">Phormidesmis priestleyi Ana</name>
    <dbReference type="NCBI Taxonomy" id="1666911"/>
    <lineage>
        <taxon>Bacteria</taxon>
        <taxon>Bacillati</taxon>
        <taxon>Cyanobacteriota</taxon>
        <taxon>Cyanophyceae</taxon>
        <taxon>Leptolyngbyales</taxon>
        <taxon>Leptolyngbyaceae</taxon>
        <taxon>Phormidesmis</taxon>
    </lineage>
</organism>